<reference evidence="2 3" key="1">
    <citation type="journal article" date="2019" name="Mol. Ecol. Resour.">
        <title>Improving Illumina assemblies with Hi-C and long reads: an example with the North African dromedary.</title>
        <authorList>
            <person name="Elbers J.P."/>
            <person name="Rogers M.F."/>
            <person name="Perelman P.L."/>
            <person name="Proskuryakova A.A."/>
            <person name="Serdyukova N.A."/>
            <person name="Johnson W.E."/>
            <person name="Horin P."/>
            <person name="Corander J."/>
            <person name="Murphy D."/>
            <person name="Burger P.A."/>
        </authorList>
    </citation>
    <scope>NUCLEOTIDE SEQUENCE [LARGE SCALE GENOMIC DNA]</scope>
    <source>
        <strain evidence="2">Drom800</strain>
        <tissue evidence="2">Blood</tissue>
    </source>
</reference>
<evidence type="ECO:0000313" key="3">
    <source>
        <dbReference type="Proteomes" id="UP000299084"/>
    </source>
</evidence>
<keyword evidence="3" id="KW-1185">Reference proteome</keyword>
<accession>A0A5N4C8S2</accession>
<organism evidence="2 3">
    <name type="scientific">Camelus dromedarius</name>
    <name type="common">Dromedary</name>
    <name type="synonym">Arabian camel</name>
    <dbReference type="NCBI Taxonomy" id="9838"/>
    <lineage>
        <taxon>Eukaryota</taxon>
        <taxon>Metazoa</taxon>
        <taxon>Chordata</taxon>
        <taxon>Craniata</taxon>
        <taxon>Vertebrata</taxon>
        <taxon>Euteleostomi</taxon>
        <taxon>Mammalia</taxon>
        <taxon>Eutheria</taxon>
        <taxon>Laurasiatheria</taxon>
        <taxon>Artiodactyla</taxon>
        <taxon>Tylopoda</taxon>
        <taxon>Camelidae</taxon>
        <taxon>Camelus</taxon>
    </lineage>
</organism>
<dbReference type="Proteomes" id="UP000299084">
    <property type="component" value="Unassembled WGS sequence"/>
</dbReference>
<evidence type="ECO:0000313" key="2">
    <source>
        <dbReference type="EMBL" id="KAB1255312.1"/>
    </source>
</evidence>
<feature type="region of interest" description="Disordered" evidence="1">
    <location>
        <begin position="18"/>
        <end position="38"/>
    </location>
</feature>
<protein>
    <submittedName>
        <fullName evidence="2">Uncharacterized protein</fullName>
    </submittedName>
</protein>
<sequence length="129" mass="13600">MDMKTGVRLAVQTVPGCSARNASSSPPARPLPVKAGGSPWPEVTSEAIGILFGFAVLDLPPDGGQRATRSGCTSPKLFLQVVPRDGRCLSVSALVYFQRDVARPLGHPCPFMVCFMQGSSGRKRGGKVT</sequence>
<gene>
    <name evidence="2" type="ORF">Cadr_000027957</name>
</gene>
<dbReference type="EMBL" id="JWIN03000032">
    <property type="protein sequence ID" value="KAB1255312.1"/>
    <property type="molecule type" value="Genomic_DNA"/>
</dbReference>
<evidence type="ECO:0000256" key="1">
    <source>
        <dbReference type="SAM" id="MobiDB-lite"/>
    </source>
</evidence>
<dbReference type="AlphaFoldDB" id="A0A5N4C8S2"/>
<comment type="caution">
    <text evidence="2">The sequence shown here is derived from an EMBL/GenBank/DDBJ whole genome shotgun (WGS) entry which is preliminary data.</text>
</comment>
<proteinExistence type="predicted"/>
<name>A0A5N4C8S2_CAMDR</name>